<dbReference type="InterPro" id="IPR018060">
    <property type="entry name" value="HTH_AraC"/>
</dbReference>
<evidence type="ECO:0000313" key="5">
    <source>
        <dbReference type="EMBL" id="MDE8654660.1"/>
    </source>
</evidence>
<feature type="domain" description="HTH araC/xylS-type" evidence="4">
    <location>
        <begin position="1"/>
        <end position="72"/>
    </location>
</feature>
<protein>
    <submittedName>
        <fullName evidence="5">Helix-turn-helix transcriptional regulator</fullName>
    </submittedName>
</protein>
<name>A0ABT5WXL3_9SPHN</name>
<keyword evidence="2" id="KW-0238">DNA-binding</keyword>
<evidence type="ECO:0000259" key="4">
    <source>
        <dbReference type="PROSITE" id="PS01124"/>
    </source>
</evidence>
<organism evidence="5 6">
    <name type="scientific">Novosphingobium album</name>
    <name type="common">ex Liu et al. 2023</name>
    <dbReference type="NCBI Taxonomy" id="3031130"/>
    <lineage>
        <taxon>Bacteria</taxon>
        <taxon>Pseudomonadati</taxon>
        <taxon>Pseudomonadota</taxon>
        <taxon>Alphaproteobacteria</taxon>
        <taxon>Sphingomonadales</taxon>
        <taxon>Sphingomonadaceae</taxon>
        <taxon>Novosphingobium</taxon>
    </lineage>
</organism>
<evidence type="ECO:0000313" key="6">
    <source>
        <dbReference type="Proteomes" id="UP001216253"/>
    </source>
</evidence>
<dbReference type="PANTHER" id="PTHR43280">
    <property type="entry name" value="ARAC-FAMILY TRANSCRIPTIONAL REGULATOR"/>
    <property type="match status" value="1"/>
</dbReference>
<dbReference type="Gene3D" id="1.10.10.60">
    <property type="entry name" value="Homeodomain-like"/>
    <property type="match status" value="1"/>
</dbReference>
<keyword evidence="6" id="KW-1185">Reference proteome</keyword>
<dbReference type="RefSeq" id="WP_275230844.1">
    <property type="nucleotide sequence ID" value="NZ_JARESE010000098.1"/>
</dbReference>
<dbReference type="InterPro" id="IPR009057">
    <property type="entry name" value="Homeodomain-like_sf"/>
</dbReference>
<evidence type="ECO:0000256" key="2">
    <source>
        <dbReference type="ARBA" id="ARBA00023125"/>
    </source>
</evidence>
<reference evidence="5 6" key="1">
    <citation type="submission" date="2023-03" db="EMBL/GenBank/DDBJ databases">
        <title>NovoSphingobium album sp. nov. isolated from polycyclic aromatic hydrocarbons- and heavy-metal polluted soil.</title>
        <authorList>
            <person name="Liu Z."/>
            <person name="Wang K."/>
        </authorList>
    </citation>
    <scope>NUCLEOTIDE SEQUENCE [LARGE SCALE GENOMIC DNA]</scope>
    <source>
        <strain evidence="5 6">H3SJ31-1</strain>
    </source>
</reference>
<accession>A0ABT5WXL3</accession>
<dbReference type="PANTHER" id="PTHR43280:SF2">
    <property type="entry name" value="HTH-TYPE TRANSCRIPTIONAL REGULATOR EXSA"/>
    <property type="match status" value="1"/>
</dbReference>
<proteinExistence type="predicted"/>
<dbReference type="SMART" id="SM00342">
    <property type="entry name" value="HTH_ARAC"/>
    <property type="match status" value="1"/>
</dbReference>
<sequence>MPALQRGVPDPTGMRPHRFILNRRIERGKVLLITTDMSIAQISFAVGFACQSHFAVRFRETAGVTPLRFRFERMR</sequence>
<dbReference type="Pfam" id="PF12833">
    <property type="entry name" value="HTH_18"/>
    <property type="match status" value="1"/>
</dbReference>
<dbReference type="PRINTS" id="PR00032">
    <property type="entry name" value="HTHARAC"/>
</dbReference>
<evidence type="ECO:0000256" key="1">
    <source>
        <dbReference type="ARBA" id="ARBA00023015"/>
    </source>
</evidence>
<comment type="caution">
    <text evidence="5">The sequence shown here is derived from an EMBL/GenBank/DDBJ whole genome shotgun (WGS) entry which is preliminary data.</text>
</comment>
<keyword evidence="1" id="KW-0805">Transcription regulation</keyword>
<dbReference type="Proteomes" id="UP001216253">
    <property type="component" value="Unassembled WGS sequence"/>
</dbReference>
<keyword evidence="3" id="KW-0804">Transcription</keyword>
<dbReference type="InterPro" id="IPR018062">
    <property type="entry name" value="HTH_AraC-typ_CS"/>
</dbReference>
<evidence type="ECO:0000256" key="3">
    <source>
        <dbReference type="ARBA" id="ARBA00023163"/>
    </source>
</evidence>
<dbReference type="PROSITE" id="PS00041">
    <property type="entry name" value="HTH_ARAC_FAMILY_1"/>
    <property type="match status" value="1"/>
</dbReference>
<dbReference type="PROSITE" id="PS01124">
    <property type="entry name" value="HTH_ARAC_FAMILY_2"/>
    <property type="match status" value="1"/>
</dbReference>
<dbReference type="SUPFAM" id="SSF46689">
    <property type="entry name" value="Homeodomain-like"/>
    <property type="match status" value="1"/>
</dbReference>
<gene>
    <name evidence="5" type="ORF">PYV00_23480</name>
</gene>
<dbReference type="EMBL" id="JARESE010000098">
    <property type="protein sequence ID" value="MDE8654660.1"/>
    <property type="molecule type" value="Genomic_DNA"/>
</dbReference>
<dbReference type="InterPro" id="IPR020449">
    <property type="entry name" value="Tscrpt_reg_AraC-type_HTH"/>
</dbReference>